<evidence type="ECO:0008006" key="5">
    <source>
        <dbReference type="Google" id="ProtNLM"/>
    </source>
</evidence>
<dbReference type="InterPro" id="IPR029044">
    <property type="entry name" value="Nucleotide-diphossugar_trans"/>
</dbReference>
<dbReference type="EMBL" id="MGHL01000002">
    <property type="protein sequence ID" value="OGM70750.1"/>
    <property type="molecule type" value="Genomic_DNA"/>
</dbReference>
<evidence type="ECO:0000259" key="2">
    <source>
        <dbReference type="Pfam" id="PF22640"/>
    </source>
</evidence>
<dbReference type="SUPFAM" id="SSF159283">
    <property type="entry name" value="Guanosine diphospho-D-mannose pyrophosphorylase/mannose-6-phosphate isomerase linker domain"/>
    <property type="match status" value="1"/>
</dbReference>
<proteinExistence type="predicted"/>
<feature type="domain" description="Nucleotidyl transferase" evidence="1">
    <location>
        <begin position="3"/>
        <end position="286"/>
    </location>
</feature>
<accession>A0A1F8C3L2</accession>
<dbReference type="PANTHER" id="PTHR46390:SF1">
    <property type="entry name" value="MANNOSE-1-PHOSPHATE GUANYLYLTRANSFERASE"/>
    <property type="match status" value="1"/>
</dbReference>
<organism evidence="3 4">
    <name type="scientific">Candidatus Woesebacteria bacterium RIFCSPLOWO2_01_FULL_44_14</name>
    <dbReference type="NCBI Taxonomy" id="1802525"/>
    <lineage>
        <taxon>Bacteria</taxon>
        <taxon>Candidatus Woeseibacteriota</taxon>
    </lineage>
</organism>
<evidence type="ECO:0000259" key="1">
    <source>
        <dbReference type="Pfam" id="PF00483"/>
    </source>
</evidence>
<dbReference type="PANTHER" id="PTHR46390">
    <property type="entry name" value="MANNOSE-1-PHOSPHATE GUANYLYLTRANSFERASE"/>
    <property type="match status" value="1"/>
</dbReference>
<dbReference type="AlphaFoldDB" id="A0A1F8C3L2"/>
<dbReference type="Pfam" id="PF22640">
    <property type="entry name" value="ManC_GMP_beta-helix"/>
    <property type="match status" value="1"/>
</dbReference>
<protein>
    <recommendedName>
        <fullName evidence="5">Nucleotidyl transferase domain-containing protein</fullName>
    </recommendedName>
</protein>
<dbReference type="GO" id="GO:0004475">
    <property type="term" value="F:mannose-1-phosphate guanylyltransferase (GTP) activity"/>
    <property type="evidence" value="ECO:0007669"/>
    <property type="project" value="TreeGrafter"/>
</dbReference>
<dbReference type="STRING" id="1802525.A2975_02570"/>
<name>A0A1F8C3L2_9BACT</name>
<dbReference type="InterPro" id="IPR054566">
    <property type="entry name" value="ManC/GMP-like_b-helix"/>
</dbReference>
<dbReference type="GO" id="GO:0009298">
    <property type="term" value="P:GDP-mannose biosynthetic process"/>
    <property type="evidence" value="ECO:0007669"/>
    <property type="project" value="TreeGrafter"/>
</dbReference>
<dbReference type="InterPro" id="IPR005835">
    <property type="entry name" value="NTP_transferase_dom"/>
</dbReference>
<dbReference type="InterPro" id="IPR051161">
    <property type="entry name" value="Mannose-6P_isomerase_type2"/>
</dbReference>
<dbReference type="Pfam" id="PF00483">
    <property type="entry name" value="NTP_transferase"/>
    <property type="match status" value="1"/>
</dbReference>
<dbReference type="Proteomes" id="UP000178429">
    <property type="component" value="Unassembled WGS sequence"/>
</dbReference>
<dbReference type="SUPFAM" id="SSF53448">
    <property type="entry name" value="Nucleotide-diphospho-sugar transferases"/>
    <property type="match status" value="1"/>
</dbReference>
<gene>
    <name evidence="3" type="ORF">A2975_02570</name>
</gene>
<sequence>MKIVIFAGGYGTRMWPASRKSFPKQFYPVIRGKSFFQQTVARFKKKYKSEDIYVSTEDAYVKLAREQAPDIPAKNYIVEPERRDLLGAVGLVAAVIDKHSPGSVMFFSWSDHFINEEEEFLRAVQVAGDFCKETGRPVSLNERPTFPSTAHGWVQMGKKVDTRERKDLYQIQKHVEKPDLKTAKKYFKDDTWLIHTGYGAWRSDLMLSYYEKYRPSEHEGLLKIQETWGTDSERKVLEREYGLFEKISVEYGLFEKLPNDLRLTIPISVGWEDVGTWKLFFDAMKEGNEKNVIEGGAEAEFVESEGNLVYARRGKLVGIVGMNSLVVIDTDDALLVVPMDKTEKVKQMFKKIETEKSRYVE</sequence>
<dbReference type="Gene3D" id="3.90.550.10">
    <property type="entry name" value="Spore Coat Polysaccharide Biosynthesis Protein SpsA, Chain A"/>
    <property type="match status" value="1"/>
</dbReference>
<evidence type="ECO:0000313" key="3">
    <source>
        <dbReference type="EMBL" id="OGM70750.1"/>
    </source>
</evidence>
<reference evidence="3 4" key="1">
    <citation type="journal article" date="2016" name="Nat. Commun.">
        <title>Thousands of microbial genomes shed light on interconnected biogeochemical processes in an aquifer system.</title>
        <authorList>
            <person name="Anantharaman K."/>
            <person name="Brown C.T."/>
            <person name="Hug L.A."/>
            <person name="Sharon I."/>
            <person name="Castelle C.J."/>
            <person name="Probst A.J."/>
            <person name="Thomas B.C."/>
            <person name="Singh A."/>
            <person name="Wilkins M.J."/>
            <person name="Karaoz U."/>
            <person name="Brodie E.L."/>
            <person name="Williams K.H."/>
            <person name="Hubbard S.S."/>
            <person name="Banfield J.F."/>
        </authorList>
    </citation>
    <scope>NUCLEOTIDE SEQUENCE [LARGE SCALE GENOMIC DNA]</scope>
</reference>
<feature type="domain" description="MannoseP isomerase/GMP-like beta-helix" evidence="2">
    <location>
        <begin position="302"/>
        <end position="351"/>
    </location>
</feature>
<comment type="caution">
    <text evidence="3">The sequence shown here is derived from an EMBL/GenBank/DDBJ whole genome shotgun (WGS) entry which is preliminary data.</text>
</comment>
<evidence type="ECO:0000313" key="4">
    <source>
        <dbReference type="Proteomes" id="UP000178429"/>
    </source>
</evidence>